<sequence>MAVLPGITTSSSVNGSQVLEKVYQGRQTYEFREGFNIPLHPHDVWIVCRGVVQLNTFHGDGNEAILGLVYPDMPFGVPLTQVDPYEAIGLTNVVLMRVSQQEIERSLHLSQWMLVQLQKRLQQTEAFLALNSQRRVGDRLQQLLLLLTKDVGEVIPEGMRLKVRFTHQQLAELVGTTRISVTRILGSFRKEGWLSIDGTRHFVIHESSVVDLQ</sequence>
<dbReference type="SMART" id="SM00419">
    <property type="entry name" value="HTH_CRP"/>
    <property type="match status" value="1"/>
</dbReference>
<protein>
    <submittedName>
        <fullName evidence="5">Transcriptional regulator, Crp/Fnr family</fullName>
    </submittedName>
</protein>
<dbReference type="HOGENOM" id="CLU_075053_8_0_3"/>
<dbReference type="Pfam" id="PF13545">
    <property type="entry name" value="HTH_Crp_2"/>
    <property type="match status" value="1"/>
</dbReference>
<dbReference type="KEGG" id="amr:AM1_F0034"/>
<proteinExistence type="predicted"/>
<dbReference type="SUPFAM" id="SSF51206">
    <property type="entry name" value="cAMP-binding domain-like"/>
    <property type="match status" value="1"/>
</dbReference>
<evidence type="ECO:0000313" key="6">
    <source>
        <dbReference type="Proteomes" id="UP000000268"/>
    </source>
</evidence>
<dbReference type="Gene3D" id="2.60.120.10">
    <property type="entry name" value="Jelly Rolls"/>
    <property type="match status" value="1"/>
</dbReference>
<feature type="domain" description="HTH crp-type" evidence="4">
    <location>
        <begin position="134"/>
        <end position="208"/>
    </location>
</feature>
<keyword evidence="3" id="KW-0804">Transcription</keyword>
<evidence type="ECO:0000259" key="4">
    <source>
        <dbReference type="PROSITE" id="PS51063"/>
    </source>
</evidence>
<evidence type="ECO:0000313" key="5">
    <source>
        <dbReference type="EMBL" id="ABW33148.1"/>
    </source>
</evidence>
<dbReference type="GO" id="GO:0006355">
    <property type="term" value="P:regulation of DNA-templated transcription"/>
    <property type="evidence" value="ECO:0007669"/>
    <property type="project" value="InterPro"/>
</dbReference>
<dbReference type="PROSITE" id="PS51063">
    <property type="entry name" value="HTH_CRP_2"/>
    <property type="match status" value="1"/>
</dbReference>
<dbReference type="Proteomes" id="UP000000268">
    <property type="component" value="Plasmid pREB6"/>
</dbReference>
<dbReference type="Gene3D" id="1.10.10.10">
    <property type="entry name" value="Winged helix-like DNA-binding domain superfamily/Winged helix DNA-binding domain"/>
    <property type="match status" value="1"/>
</dbReference>
<evidence type="ECO:0000256" key="3">
    <source>
        <dbReference type="ARBA" id="ARBA00023163"/>
    </source>
</evidence>
<dbReference type="InterPro" id="IPR018490">
    <property type="entry name" value="cNMP-bd_dom_sf"/>
</dbReference>
<dbReference type="InterPro" id="IPR014710">
    <property type="entry name" value="RmlC-like_jellyroll"/>
</dbReference>
<evidence type="ECO:0000256" key="1">
    <source>
        <dbReference type="ARBA" id="ARBA00023015"/>
    </source>
</evidence>
<geneLocation type="plasmid" evidence="5 6">
    <name>pREB6</name>
</geneLocation>
<reference evidence="5 6" key="1">
    <citation type="journal article" date="2008" name="Proc. Natl. Acad. Sci. U.S.A.">
        <title>Niche adaptation and genome expansion in the chlorophyll d-producing cyanobacterium Acaryochloris marina.</title>
        <authorList>
            <person name="Swingley W.D."/>
            <person name="Chen M."/>
            <person name="Cheung P.C."/>
            <person name="Conrad A.L."/>
            <person name="Dejesa L.C."/>
            <person name="Hao J."/>
            <person name="Honchak B.M."/>
            <person name="Karbach L.E."/>
            <person name="Kurdoglu A."/>
            <person name="Lahiri S."/>
            <person name="Mastrian S.D."/>
            <person name="Miyashita H."/>
            <person name="Page L."/>
            <person name="Ramakrishna P."/>
            <person name="Satoh S."/>
            <person name="Sattley W.M."/>
            <person name="Shimada Y."/>
            <person name="Taylor H.L."/>
            <person name="Tomo T."/>
            <person name="Tsuchiya T."/>
            <person name="Wang Z.T."/>
            <person name="Raymond J."/>
            <person name="Mimuro M."/>
            <person name="Blankenship R.E."/>
            <person name="Touchman J.W."/>
        </authorList>
    </citation>
    <scope>NUCLEOTIDE SEQUENCE [LARGE SCALE GENOMIC DNA]</scope>
    <source>
        <strain evidence="6">MBIC 11017</strain>
        <plasmid evidence="6">Plasmid pREB6</plasmid>
    </source>
</reference>
<dbReference type="EMBL" id="CP000843">
    <property type="protein sequence ID" value="ABW33148.1"/>
    <property type="molecule type" value="Genomic_DNA"/>
</dbReference>
<dbReference type="AlphaFoldDB" id="A8ZQ17"/>
<dbReference type="InterPro" id="IPR036388">
    <property type="entry name" value="WH-like_DNA-bd_sf"/>
</dbReference>
<dbReference type="InterPro" id="IPR036390">
    <property type="entry name" value="WH_DNA-bd_sf"/>
</dbReference>
<accession>A8ZQ17</accession>
<gene>
    <name evidence="5" type="ordered locus">AM1_F0034</name>
</gene>
<keyword evidence="5" id="KW-0614">Plasmid</keyword>
<dbReference type="GO" id="GO:0003677">
    <property type="term" value="F:DNA binding"/>
    <property type="evidence" value="ECO:0007669"/>
    <property type="project" value="UniProtKB-KW"/>
</dbReference>
<keyword evidence="1" id="KW-0805">Transcription regulation</keyword>
<dbReference type="CDD" id="cd00092">
    <property type="entry name" value="HTH_CRP"/>
    <property type="match status" value="1"/>
</dbReference>
<dbReference type="SUPFAM" id="SSF46785">
    <property type="entry name" value="Winged helix' DNA-binding domain"/>
    <property type="match status" value="1"/>
</dbReference>
<evidence type="ECO:0000256" key="2">
    <source>
        <dbReference type="ARBA" id="ARBA00023125"/>
    </source>
</evidence>
<keyword evidence="6" id="KW-1185">Reference proteome</keyword>
<keyword evidence="2" id="KW-0238">DNA-binding</keyword>
<dbReference type="InterPro" id="IPR012318">
    <property type="entry name" value="HTH_CRP"/>
</dbReference>
<organism evidence="5 6">
    <name type="scientific">Acaryochloris marina (strain MBIC 11017)</name>
    <dbReference type="NCBI Taxonomy" id="329726"/>
    <lineage>
        <taxon>Bacteria</taxon>
        <taxon>Bacillati</taxon>
        <taxon>Cyanobacteriota</taxon>
        <taxon>Cyanophyceae</taxon>
        <taxon>Acaryochloridales</taxon>
        <taxon>Acaryochloridaceae</taxon>
        <taxon>Acaryochloris</taxon>
    </lineage>
</organism>
<name>A8ZQ17_ACAM1</name>
<dbReference type="OrthoDB" id="5242211at2"/>
<dbReference type="RefSeq" id="WP_012168108.1">
    <property type="nucleotide sequence ID" value="NC_009931.1"/>
</dbReference>